<name>A0A1G9YPX1_9SPHI</name>
<keyword evidence="1" id="KW-0732">Signal</keyword>
<evidence type="ECO:0000313" key="3">
    <source>
        <dbReference type="Proteomes" id="UP000199226"/>
    </source>
</evidence>
<evidence type="ECO:0008006" key="4">
    <source>
        <dbReference type="Google" id="ProtNLM"/>
    </source>
</evidence>
<dbReference type="OrthoDB" id="9794834at2"/>
<dbReference type="PROSITE" id="PS51257">
    <property type="entry name" value="PROKAR_LIPOPROTEIN"/>
    <property type="match status" value="1"/>
</dbReference>
<dbReference type="EMBL" id="FNHH01000042">
    <property type="protein sequence ID" value="SDN11047.1"/>
    <property type="molecule type" value="Genomic_DNA"/>
</dbReference>
<keyword evidence="3" id="KW-1185">Reference proteome</keyword>
<accession>A0A1G9YPX1</accession>
<dbReference type="RefSeq" id="WP_143007781.1">
    <property type="nucleotide sequence ID" value="NZ_FNHH01000042.1"/>
</dbReference>
<reference evidence="3" key="1">
    <citation type="submission" date="2016-10" db="EMBL/GenBank/DDBJ databases">
        <authorList>
            <person name="Varghese N."/>
            <person name="Submissions S."/>
        </authorList>
    </citation>
    <scope>NUCLEOTIDE SEQUENCE [LARGE SCALE GENOMIC DNA]</scope>
    <source>
        <strain evidence="3">DSM 24536</strain>
    </source>
</reference>
<gene>
    <name evidence="2" type="ORF">SAMN05421813_14218</name>
</gene>
<proteinExistence type="predicted"/>
<feature type="signal peptide" evidence="1">
    <location>
        <begin position="1"/>
        <end position="20"/>
    </location>
</feature>
<organism evidence="2 3">
    <name type="scientific">Daejeonella rubra</name>
    <dbReference type="NCBI Taxonomy" id="990371"/>
    <lineage>
        <taxon>Bacteria</taxon>
        <taxon>Pseudomonadati</taxon>
        <taxon>Bacteroidota</taxon>
        <taxon>Sphingobacteriia</taxon>
        <taxon>Sphingobacteriales</taxon>
        <taxon>Sphingobacteriaceae</taxon>
        <taxon>Daejeonella</taxon>
    </lineage>
</organism>
<dbReference type="AlphaFoldDB" id="A0A1G9YPX1"/>
<feature type="chain" id="PRO_5011501397" description="IrrE N-terminal-like domain-containing protein" evidence="1">
    <location>
        <begin position="21"/>
        <end position="328"/>
    </location>
</feature>
<dbReference type="SUPFAM" id="SSF55486">
    <property type="entry name" value="Metalloproteases ('zincins'), catalytic domain"/>
    <property type="match status" value="1"/>
</dbReference>
<protein>
    <recommendedName>
        <fullName evidence="4">IrrE N-terminal-like domain-containing protein</fullName>
    </recommendedName>
</protein>
<evidence type="ECO:0000256" key="1">
    <source>
        <dbReference type="SAM" id="SignalP"/>
    </source>
</evidence>
<dbReference type="Proteomes" id="UP000199226">
    <property type="component" value="Unassembled WGS sequence"/>
</dbReference>
<sequence length="328" mass="37703">MKYIVYLLVFLSFLSCNNLTETREQFTKQTQKVSWKAVDTIDIAGFNSDIEPGKPTLDVAVYYPSNFDPAFKKVTLARMMESIQAAKAIYKPTGVQINLLWVKTGELNPDYFSIQANEVPGIPETEYANTYVNMRRHPAELTERTKQAFTSIIEPDKQNSKTIYLIALQDVFYPFLEVSEGRNWTMKTVRTGGMSFPGYSYCSTLPDNFRGIITITNLARPDRYRKTVAHEIGHKVMNVGHEFKTTNPGFEVFAEGGLMLYGKGEEIPSGKEGRWHLERLHLSPFIYRLQDGRKVWNPEYKEGGHYYDPIYGNKVIHFEGKSEIDENW</sequence>
<evidence type="ECO:0000313" key="2">
    <source>
        <dbReference type="EMBL" id="SDN11047.1"/>
    </source>
</evidence>